<reference evidence="3 4" key="1">
    <citation type="submission" date="2019-10" db="EMBL/GenBank/DDBJ databases">
        <title>Genome sequence of Luteimicrobium xylanilyticum HY-24.</title>
        <authorList>
            <person name="Kim D.Y."/>
            <person name="Park H.-Y."/>
        </authorList>
    </citation>
    <scope>NUCLEOTIDE SEQUENCE [LARGE SCALE GENOMIC DNA]</scope>
    <source>
        <strain evidence="3 4">HY-24</strain>
    </source>
</reference>
<dbReference type="InterPro" id="IPR036390">
    <property type="entry name" value="WH_DNA-bd_sf"/>
</dbReference>
<dbReference type="Pfam" id="PF09339">
    <property type="entry name" value="HTH_IclR"/>
    <property type="match status" value="1"/>
</dbReference>
<dbReference type="RefSeq" id="WP_153022467.1">
    <property type="nucleotide sequence ID" value="NZ_BAABIH010000008.1"/>
</dbReference>
<dbReference type="InterPro" id="IPR005471">
    <property type="entry name" value="Tscrpt_reg_IclR_N"/>
</dbReference>
<dbReference type="AlphaFoldDB" id="A0A5P9QDR7"/>
<accession>A0A5P9QDR7</accession>
<dbReference type="InterPro" id="IPR050707">
    <property type="entry name" value="HTH_MetabolicPath_Reg"/>
</dbReference>
<dbReference type="KEGG" id="lxl:KDY119_02926"/>
<dbReference type="SMART" id="SM00346">
    <property type="entry name" value="HTH_ICLR"/>
    <property type="match status" value="1"/>
</dbReference>
<evidence type="ECO:0000259" key="2">
    <source>
        <dbReference type="PROSITE" id="PS51077"/>
    </source>
</evidence>
<dbReference type="GO" id="GO:0003700">
    <property type="term" value="F:DNA-binding transcription factor activity"/>
    <property type="evidence" value="ECO:0007669"/>
    <property type="project" value="TreeGrafter"/>
</dbReference>
<gene>
    <name evidence="3" type="ORF">KDY119_02926</name>
</gene>
<dbReference type="PROSITE" id="PS51077">
    <property type="entry name" value="HTH_ICLR"/>
    <property type="match status" value="1"/>
</dbReference>
<dbReference type="SUPFAM" id="SSF46785">
    <property type="entry name" value="Winged helix' DNA-binding domain"/>
    <property type="match status" value="1"/>
</dbReference>
<dbReference type="InterPro" id="IPR036388">
    <property type="entry name" value="WH-like_DNA-bd_sf"/>
</dbReference>
<dbReference type="OrthoDB" id="4068713at2"/>
<feature type="region of interest" description="Disordered" evidence="1">
    <location>
        <begin position="122"/>
        <end position="141"/>
    </location>
</feature>
<protein>
    <recommendedName>
        <fullName evidence="2">HTH iclR-type domain-containing protein</fullName>
    </recommendedName>
</protein>
<keyword evidence="4" id="KW-1185">Reference proteome</keyword>
<feature type="domain" description="HTH iclR-type" evidence="2">
    <location>
        <begin position="2"/>
        <end position="63"/>
    </location>
</feature>
<proteinExistence type="predicted"/>
<dbReference type="SUPFAM" id="SSF55781">
    <property type="entry name" value="GAF domain-like"/>
    <property type="match status" value="1"/>
</dbReference>
<dbReference type="GO" id="GO:0045892">
    <property type="term" value="P:negative regulation of DNA-templated transcription"/>
    <property type="evidence" value="ECO:0007669"/>
    <property type="project" value="TreeGrafter"/>
</dbReference>
<dbReference type="GO" id="GO:0003677">
    <property type="term" value="F:DNA binding"/>
    <property type="evidence" value="ECO:0007669"/>
    <property type="project" value="InterPro"/>
</dbReference>
<sequence length="245" mass="24270">MDGLLDRAVRLLSAFDDDGAPLTPTELAARAGLATSTAHRIATDLERLGLLARTSSGGYVPGTTLWALGERAPVATRLREAALPHLRRLHELTGAESHVTVLDPAAEGAARLRCVVRVRGAGADDAGADPDPPSGRSSGADSDAALSAVAVALGLTGPVGARSTELTLVRADDGTLALAAPVPEVQGLPAAAVGLVVGPGDDSDAAARRAGPLVVAASVAVARAVSVEDSVTGARLVVSGGGPTG</sequence>
<dbReference type="Proteomes" id="UP000326702">
    <property type="component" value="Chromosome"/>
</dbReference>
<evidence type="ECO:0000256" key="1">
    <source>
        <dbReference type="SAM" id="MobiDB-lite"/>
    </source>
</evidence>
<dbReference type="PANTHER" id="PTHR30136">
    <property type="entry name" value="HELIX-TURN-HELIX TRANSCRIPTIONAL REGULATOR, ICLR FAMILY"/>
    <property type="match status" value="1"/>
</dbReference>
<dbReference type="EMBL" id="CP045529">
    <property type="protein sequence ID" value="QFU99396.1"/>
    <property type="molecule type" value="Genomic_DNA"/>
</dbReference>
<dbReference type="Gene3D" id="1.10.10.10">
    <property type="entry name" value="Winged helix-like DNA-binding domain superfamily/Winged helix DNA-binding domain"/>
    <property type="match status" value="1"/>
</dbReference>
<organism evidence="3 4">
    <name type="scientific">Luteimicrobium xylanilyticum</name>
    <dbReference type="NCBI Taxonomy" id="1133546"/>
    <lineage>
        <taxon>Bacteria</taxon>
        <taxon>Bacillati</taxon>
        <taxon>Actinomycetota</taxon>
        <taxon>Actinomycetes</taxon>
        <taxon>Micrococcales</taxon>
        <taxon>Luteimicrobium</taxon>
    </lineage>
</organism>
<evidence type="ECO:0000313" key="4">
    <source>
        <dbReference type="Proteomes" id="UP000326702"/>
    </source>
</evidence>
<evidence type="ECO:0000313" key="3">
    <source>
        <dbReference type="EMBL" id="QFU99396.1"/>
    </source>
</evidence>
<name>A0A5P9QDR7_9MICO</name>
<dbReference type="PANTHER" id="PTHR30136:SF24">
    <property type="entry name" value="HTH-TYPE TRANSCRIPTIONAL REPRESSOR ALLR"/>
    <property type="match status" value="1"/>
</dbReference>